<proteinExistence type="predicted"/>
<protein>
    <submittedName>
        <fullName evidence="1">Uncharacterized protein</fullName>
    </submittedName>
</protein>
<keyword evidence="2" id="KW-1185">Reference proteome</keyword>
<gene>
    <name evidence="1" type="ORF">PUT78_23540</name>
</gene>
<name>A0ABT5TFT4_9RHOB</name>
<sequence length="173" mass="19789">MNDIRALLDLERWPDLQRQGEGFVAIHEPEKAEFYFKIKVNDPLPQDSIEKIVMFGAGADPVLIRHLFSLCNGLWIAKFAVYGLLSGPRGLSQPWDINVPNCYRRPEGFPEDYLIVGVNQETDTKGKTHEQSHCITGDGRIVVIELEKHETILREYRSIEDWLKSEAKRALVA</sequence>
<accession>A0ABT5TFT4</accession>
<reference evidence="1" key="1">
    <citation type="submission" date="2023-02" db="EMBL/GenBank/DDBJ databases">
        <title>Description of Roseinatronobacter alkalisoli sp. nov., an alkaliphilic bacerium isolated from soda soil.</title>
        <authorList>
            <person name="Wei W."/>
        </authorList>
    </citation>
    <scope>NUCLEOTIDE SEQUENCE</scope>
    <source>
        <strain evidence="1">HJB301</strain>
    </source>
</reference>
<organism evidence="1 2">
    <name type="scientific">Roseinatronobacter alkalisoli</name>
    <dbReference type="NCBI Taxonomy" id="3028235"/>
    <lineage>
        <taxon>Bacteria</taxon>
        <taxon>Pseudomonadati</taxon>
        <taxon>Pseudomonadota</taxon>
        <taxon>Alphaproteobacteria</taxon>
        <taxon>Rhodobacterales</taxon>
        <taxon>Paracoccaceae</taxon>
        <taxon>Roseinatronobacter</taxon>
    </lineage>
</organism>
<evidence type="ECO:0000313" key="1">
    <source>
        <dbReference type="EMBL" id="MDD7973991.1"/>
    </source>
</evidence>
<evidence type="ECO:0000313" key="2">
    <source>
        <dbReference type="Proteomes" id="UP001431784"/>
    </source>
</evidence>
<comment type="caution">
    <text evidence="1">The sequence shown here is derived from an EMBL/GenBank/DDBJ whole genome shotgun (WGS) entry which is preliminary data.</text>
</comment>
<dbReference type="RefSeq" id="WP_274354637.1">
    <property type="nucleotide sequence ID" value="NZ_JAQZSM010000107.1"/>
</dbReference>
<dbReference type="Proteomes" id="UP001431784">
    <property type="component" value="Unassembled WGS sequence"/>
</dbReference>
<dbReference type="EMBL" id="JAQZSM010000107">
    <property type="protein sequence ID" value="MDD7973991.1"/>
    <property type="molecule type" value="Genomic_DNA"/>
</dbReference>